<dbReference type="PRINTS" id="PR00301">
    <property type="entry name" value="HEATSHOCK70"/>
</dbReference>
<dbReference type="Gene3D" id="3.30.30.30">
    <property type="match status" value="1"/>
</dbReference>
<gene>
    <name evidence="8" type="primary">HSPA4L</name>
    <name evidence="8" type="synonym">LOC115172554</name>
</gene>
<dbReference type="InterPro" id="IPR018181">
    <property type="entry name" value="Heat_shock_70_CS"/>
</dbReference>
<dbReference type="FunFam" id="3.30.420.40:FF:000495">
    <property type="entry name" value="Heat shock protein 4b"/>
    <property type="match status" value="1"/>
</dbReference>
<dbReference type="InterPro" id="IPR043129">
    <property type="entry name" value="ATPase_NBD"/>
</dbReference>
<dbReference type="FunFam" id="3.90.640.10:FF:000004">
    <property type="entry name" value="Heat shock 70 kDa protein 4"/>
    <property type="match status" value="1"/>
</dbReference>
<proteinExistence type="inferred from homology"/>
<reference evidence="8" key="2">
    <citation type="submission" date="2025-09" db="UniProtKB">
        <authorList>
            <consortium name="Ensembl"/>
        </authorList>
    </citation>
    <scope>IDENTIFICATION</scope>
</reference>
<dbReference type="AlphaFoldDB" id="A0A674EMQ6"/>
<evidence type="ECO:0000256" key="3">
    <source>
        <dbReference type="ARBA" id="ARBA00022490"/>
    </source>
</evidence>
<dbReference type="Ensembl" id="ENSSTUT00000117397.1">
    <property type="protein sequence ID" value="ENSSTUP00000109633.1"/>
    <property type="gene ID" value="ENSSTUG00000048575.1"/>
</dbReference>
<dbReference type="InterPro" id="IPR029047">
    <property type="entry name" value="HSP70_peptide-bd_sf"/>
</dbReference>
<dbReference type="FunFam" id="3.30.420.40:FF:000767">
    <property type="entry name" value="Heat shock protein 70 (HSP70)-4, putative"/>
    <property type="match status" value="2"/>
</dbReference>
<sequence>MSVVGIDVGFQNCYIAVARSGGIETIANEYSDRCTPAWVSLASKNRTIGNAAKGQIITNFKNTVHGFKKFHGRTFDDPYVQGEKPKLPYSLHKLASGNTGIKVRYLDEDKVFTIEQVTAMLLTKLKETSESALKKPVVDCVISVPSFFTDAERRSVMDSTQIAGLNCLRLINDTTAVALAYGIYKQDLPTPEEKPRNVVFVDLGHSSFQVSISAFNKGKLKVLATAFDPYLGGRNFDEVLVEHFCEEFKARYKLNVRENPRAILRLSQECEKLKKLMSANCSDLPINIECFMNDIDVTGKMNRVQFEELCATFLMRVEAPLKAVIEQSSLSRDEIYAVEVVGGATRIPSIKERISKFFGKDVSTTLNADEAVARGCALQCAILSPAFKVREFSITDVVPFPITLRWKSTTEDGVGECEVYSKNHAAPFSKVITFHKDEPFDLEAFYSLPQELPYPDIRIGNFSVQNVVPQPDGDSSKVKVKVRINVHGIFSVSSASLIEKQKDEGEDVQMDMEATVQNEGRPEDQVTEREGMIVQDKLEKERNDAKNAVEEYVYDLRDKLCGIYEKYTTEEDSNRLTLMLEDTENWLYEEGEDQAKQVYVDKLEDLKRFAQPIHDRHREQEDRPRAFEEMGKKIQLYMKAVELYKQKDERYQHLNTEEMRNVEKYLNESMAWINSKMNAQSQLTIAQDPIVKVADIISKIQELDEVCNPVVNRPKPKAEDVSEENDKSNGAHNSPRQGAGGRGAAKGSNQTKPPSAEMEID</sequence>
<dbReference type="InterPro" id="IPR013126">
    <property type="entry name" value="Hsp_70_fam"/>
</dbReference>
<evidence type="ECO:0000313" key="9">
    <source>
        <dbReference type="Proteomes" id="UP000472277"/>
    </source>
</evidence>
<evidence type="ECO:0000256" key="7">
    <source>
        <dbReference type="SAM" id="MobiDB-lite"/>
    </source>
</evidence>
<dbReference type="GO" id="GO:0005524">
    <property type="term" value="F:ATP binding"/>
    <property type="evidence" value="ECO:0007669"/>
    <property type="project" value="UniProtKB-KW"/>
</dbReference>
<dbReference type="InterPro" id="IPR029048">
    <property type="entry name" value="HSP70_C_sf"/>
</dbReference>
<evidence type="ECO:0000313" key="8">
    <source>
        <dbReference type="Ensembl" id="ENSSTUP00000109633.1"/>
    </source>
</evidence>
<dbReference type="Gene3D" id="3.90.640.10">
    <property type="entry name" value="Actin, Chain A, domain 4"/>
    <property type="match status" value="1"/>
</dbReference>
<dbReference type="Pfam" id="PF00012">
    <property type="entry name" value="HSP70"/>
    <property type="match status" value="1"/>
</dbReference>
<evidence type="ECO:0000256" key="1">
    <source>
        <dbReference type="ARBA" id="ARBA00004496"/>
    </source>
</evidence>
<dbReference type="PANTHER" id="PTHR45639">
    <property type="entry name" value="HSC70CB, ISOFORM G-RELATED"/>
    <property type="match status" value="1"/>
</dbReference>
<keyword evidence="9" id="KW-1185">Reference proteome</keyword>
<organism evidence="8 9">
    <name type="scientific">Salmo trutta</name>
    <name type="common">Brown trout</name>
    <dbReference type="NCBI Taxonomy" id="8032"/>
    <lineage>
        <taxon>Eukaryota</taxon>
        <taxon>Metazoa</taxon>
        <taxon>Chordata</taxon>
        <taxon>Craniata</taxon>
        <taxon>Vertebrata</taxon>
        <taxon>Euteleostomi</taxon>
        <taxon>Actinopterygii</taxon>
        <taxon>Neopterygii</taxon>
        <taxon>Teleostei</taxon>
        <taxon>Protacanthopterygii</taxon>
        <taxon>Salmoniformes</taxon>
        <taxon>Salmonidae</taxon>
        <taxon>Salmoninae</taxon>
        <taxon>Salmo</taxon>
    </lineage>
</organism>
<dbReference type="Gene3D" id="1.20.1270.10">
    <property type="match status" value="1"/>
</dbReference>
<dbReference type="SUPFAM" id="SSF100934">
    <property type="entry name" value="Heat shock protein 70kD (HSP70), C-terminal subdomain"/>
    <property type="match status" value="2"/>
</dbReference>
<dbReference type="PROSITE" id="PS01036">
    <property type="entry name" value="HSP70_3"/>
    <property type="match status" value="1"/>
</dbReference>
<dbReference type="FunFam" id="1.20.1270.10:FF:000002">
    <property type="entry name" value="Heat shock 70 kDa protein 4"/>
    <property type="match status" value="1"/>
</dbReference>
<dbReference type="Gene3D" id="3.30.420.40">
    <property type="match status" value="2"/>
</dbReference>
<comment type="similarity">
    <text evidence="2">Belongs to the heat shock protein 70 family.</text>
</comment>
<dbReference type="GeneTree" id="ENSGT00940000158736"/>
<dbReference type="SUPFAM" id="SSF53067">
    <property type="entry name" value="Actin-like ATPase domain"/>
    <property type="match status" value="2"/>
</dbReference>
<evidence type="ECO:0000256" key="2">
    <source>
        <dbReference type="ARBA" id="ARBA00007381"/>
    </source>
</evidence>
<evidence type="ECO:0000256" key="4">
    <source>
        <dbReference type="ARBA" id="ARBA00022553"/>
    </source>
</evidence>
<dbReference type="GO" id="GO:0140662">
    <property type="term" value="F:ATP-dependent protein folding chaperone"/>
    <property type="evidence" value="ECO:0007669"/>
    <property type="project" value="InterPro"/>
</dbReference>
<dbReference type="Proteomes" id="UP000472277">
    <property type="component" value="Chromosome 33"/>
</dbReference>
<keyword evidence="5" id="KW-0547">Nucleotide-binding</keyword>
<comment type="subcellular location">
    <subcellularLocation>
        <location evidence="1">Cytoplasm</location>
    </subcellularLocation>
</comment>
<feature type="compositionally biased region" description="Basic and acidic residues" evidence="7">
    <location>
        <begin position="716"/>
        <end position="729"/>
    </location>
</feature>
<evidence type="ECO:0000256" key="5">
    <source>
        <dbReference type="ARBA" id="ARBA00022741"/>
    </source>
</evidence>
<dbReference type="GO" id="GO:0005634">
    <property type="term" value="C:nucleus"/>
    <property type="evidence" value="ECO:0007669"/>
    <property type="project" value="TreeGrafter"/>
</dbReference>
<evidence type="ECO:0000256" key="6">
    <source>
        <dbReference type="ARBA" id="ARBA00022840"/>
    </source>
</evidence>
<dbReference type="SUPFAM" id="SSF100920">
    <property type="entry name" value="Heat shock protein 70kD (HSP70), peptide-binding domain"/>
    <property type="match status" value="1"/>
</dbReference>
<dbReference type="GO" id="GO:0005829">
    <property type="term" value="C:cytosol"/>
    <property type="evidence" value="ECO:0007669"/>
    <property type="project" value="TreeGrafter"/>
</dbReference>
<keyword evidence="6" id="KW-0067">ATP-binding</keyword>
<accession>A0A674EMQ6</accession>
<name>A0A674EMQ6_SALTR</name>
<dbReference type="FunFam" id="3.30.420.40:FF:000171">
    <property type="entry name" value="Heat shock 70 kDa protein 4"/>
    <property type="match status" value="1"/>
</dbReference>
<dbReference type="Gene3D" id="2.60.34.10">
    <property type="entry name" value="Substrate Binding Domain Of DNAk, Chain A, domain 1"/>
    <property type="match status" value="1"/>
</dbReference>
<dbReference type="FunFam" id="2.60.34.10:FF:000030">
    <property type="entry name" value="Heat shock protein family A (Hsp70) member 4 like"/>
    <property type="match status" value="1"/>
</dbReference>
<feature type="region of interest" description="Disordered" evidence="7">
    <location>
        <begin position="709"/>
        <end position="761"/>
    </location>
</feature>
<reference evidence="8" key="1">
    <citation type="submission" date="2025-08" db="UniProtKB">
        <authorList>
            <consortium name="Ensembl"/>
        </authorList>
    </citation>
    <scope>IDENTIFICATION</scope>
</reference>
<protein>
    <submittedName>
        <fullName evidence="8">Heat shock protein family A (Hsp70) member 4 like</fullName>
    </submittedName>
</protein>
<keyword evidence="3" id="KW-0963">Cytoplasm</keyword>
<dbReference type="FunFam" id="3.30.30.30:FF:000002">
    <property type="entry name" value="Heat shock 70 kDa protein 4"/>
    <property type="match status" value="1"/>
</dbReference>
<dbReference type="PANTHER" id="PTHR45639:SF5">
    <property type="entry name" value="HEAT SHOCK 70 KDA PROTEIN 4L"/>
    <property type="match status" value="1"/>
</dbReference>
<keyword evidence="4" id="KW-0597">Phosphoprotein</keyword>